<sequence>MTHVEPLFELQSSAPGMPGPYLVENLASYRVLDKIGQRKPRVMLVLGGTRKRQDISSAYSVHGYPKEYSVGIADIGNNTLALDGELHLQEHYHLPRFQEKRPFGGGCLAHILEQGFCREGSIAHGIYANVLSPISDIILIFVPDFGLHNAIELLCSWMKSAMSARFHITSRVVLLHDSIPAELEIKNRLLASFASKLRKSNPLRSYTSADTQSIIENAFHLTSVSLDDYMWPARVEAELNAAKVHRKQQGMDFTGHQNAPDSTCSDAIRDFLQTHQPISDVEAGIVASALNLDAHPPGSPWFPPERIFQSLYEGLIEGCSFFVITAFLEGWDLSDCFYHLKHLRRMRLRHNSAKFGKNLSWDLNKTQLYNNKTVLLDFGKKSLFYQGQSAMSVNLMSA</sequence>
<proteinExistence type="predicted"/>
<gene>
    <name evidence="1" type="ORF">FANTH_10909</name>
</gene>
<evidence type="ECO:0000313" key="2">
    <source>
        <dbReference type="Proteomes" id="UP000573603"/>
    </source>
</evidence>
<organism evidence="1 2">
    <name type="scientific">Fusarium anthophilum</name>
    <dbReference type="NCBI Taxonomy" id="48485"/>
    <lineage>
        <taxon>Eukaryota</taxon>
        <taxon>Fungi</taxon>
        <taxon>Dikarya</taxon>
        <taxon>Ascomycota</taxon>
        <taxon>Pezizomycotina</taxon>
        <taxon>Sordariomycetes</taxon>
        <taxon>Hypocreomycetidae</taxon>
        <taxon>Hypocreales</taxon>
        <taxon>Nectriaceae</taxon>
        <taxon>Fusarium</taxon>
        <taxon>Fusarium fujikuroi species complex</taxon>
    </lineage>
</organism>
<reference evidence="1 2" key="1">
    <citation type="journal article" date="2020" name="BMC Genomics">
        <title>Correction to: Identification and distribution of gene clusters required for synthesis of sphingolipid metabolism inhibitors in diverse species of the filamentous fungus Fusarium.</title>
        <authorList>
            <person name="Kim H.S."/>
            <person name="Lohmar J.M."/>
            <person name="Busman M."/>
            <person name="Brown D.W."/>
            <person name="Naumann T.A."/>
            <person name="Divon H.H."/>
            <person name="Lysoe E."/>
            <person name="Uhlig S."/>
            <person name="Proctor R.H."/>
        </authorList>
    </citation>
    <scope>NUCLEOTIDE SEQUENCE [LARGE SCALE GENOMIC DNA]</scope>
    <source>
        <strain evidence="1 2">NRRL 25214</strain>
    </source>
</reference>
<keyword evidence="2" id="KW-1185">Reference proteome</keyword>
<dbReference type="AlphaFoldDB" id="A0A8H4YZQ7"/>
<accession>A0A8H4YZQ7</accession>
<protein>
    <submittedName>
        <fullName evidence="1">Uncharacterized protein</fullName>
    </submittedName>
</protein>
<dbReference type="EMBL" id="JABEVY010000309">
    <property type="protein sequence ID" value="KAF5237191.1"/>
    <property type="molecule type" value="Genomic_DNA"/>
</dbReference>
<dbReference type="Proteomes" id="UP000573603">
    <property type="component" value="Unassembled WGS sequence"/>
</dbReference>
<name>A0A8H4YZQ7_9HYPO</name>
<evidence type="ECO:0000313" key="1">
    <source>
        <dbReference type="EMBL" id="KAF5237191.1"/>
    </source>
</evidence>
<comment type="caution">
    <text evidence="1">The sequence shown here is derived from an EMBL/GenBank/DDBJ whole genome shotgun (WGS) entry which is preliminary data.</text>
</comment>